<dbReference type="GO" id="GO:0006886">
    <property type="term" value="P:intracellular protein transport"/>
    <property type="evidence" value="ECO:0007669"/>
    <property type="project" value="TreeGrafter"/>
</dbReference>
<protein>
    <recommendedName>
        <fullName evidence="2">t-SNARE coiled-coil homology domain-containing protein</fullName>
    </recommendedName>
</protein>
<feature type="transmembrane region" description="Helical" evidence="1">
    <location>
        <begin position="99"/>
        <end position="121"/>
    </location>
</feature>
<dbReference type="SMART" id="SM00397">
    <property type="entry name" value="t_SNARE"/>
    <property type="match status" value="1"/>
</dbReference>
<organism evidence="3 4">
    <name type="scientific">Cylicostephanus goldi</name>
    <name type="common">Nematode worm</name>
    <dbReference type="NCBI Taxonomy" id="71465"/>
    <lineage>
        <taxon>Eukaryota</taxon>
        <taxon>Metazoa</taxon>
        <taxon>Ecdysozoa</taxon>
        <taxon>Nematoda</taxon>
        <taxon>Chromadorea</taxon>
        <taxon>Rhabditida</taxon>
        <taxon>Rhabditina</taxon>
        <taxon>Rhabditomorpha</taxon>
        <taxon>Strongyloidea</taxon>
        <taxon>Strongylidae</taxon>
        <taxon>Cylicostephanus</taxon>
    </lineage>
</organism>
<dbReference type="InterPro" id="IPR045242">
    <property type="entry name" value="Syntaxin"/>
</dbReference>
<proteinExistence type="predicted"/>
<dbReference type="PANTHER" id="PTHR19957:SF113">
    <property type="entry name" value="SYNTAXIN-2-RELATED"/>
    <property type="match status" value="1"/>
</dbReference>
<dbReference type="PANTHER" id="PTHR19957">
    <property type="entry name" value="SYNTAXIN"/>
    <property type="match status" value="1"/>
</dbReference>
<dbReference type="OrthoDB" id="10255013at2759"/>
<accession>A0A3P6RPV6</accession>
<sequence>MQLFFRQVNPLSVSAKAALADVKRRHNEIVELEKSIQTMQEIFVDLQNLTEIQVHLVKFNEMVDNIAQNIETTKDHVEQGARNVKLGLEYKKSATRKKILLALVIIIILLIVVAIILAVFLSNRK</sequence>
<dbReference type="GO" id="GO:0005886">
    <property type="term" value="C:plasma membrane"/>
    <property type="evidence" value="ECO:0007669"/>
    <property type="project" value="TreeGrafter"/>
</dbReference>
<dbReference type="SUPFAM" id="SSF58038">
    <property type="entry name" value="SNARE fusion complex"/>
    <property type="match status" value="1"/>
</dbReference>
<evidence type="ECO:0000313" key="3">
    <source>
        <dbReference type="EMBL" id="VDK62339.1"/>
    </source>
</evidence>
<evidence type="ECO:0000256" key="1">
    <source>
        <dbReference type="SAM" id="Phobius"/>
    </source>
</evidence>
<evidence type="ECO:0000313" key="4">
    <source>
        <dbReference type="Proteomes" id="UP000271889"/>
    </source>
</evidence>
<dbReference type="GO" id="GO:0006906">
    <property type="term" value="P:vesicle fusion"/>
    <property type="evidence" value="ECO:0007669"/>
    <property type="project" value="TreeGrafter"/>
</dbReference>
<dbReference type="AlphaFoldDB" id="A0A3P6RPV6"/>
<feature type="domain" description="T-SNARE coiled-coil homology" evidence="2">
    <location>
        <begin position="14"/>
        <end position="87"/>
    </location>
</feature>
<dbReference type="EMBL" id="UYRV01016672">
    <property type="protein sequence ID" value="VDK62339.1"/>
    <property type="molecule type" value="Genomic_DNA"/>
</dbReference>
<dbReference type="GO" id="GO:0048278">
    <property type="term" value="P:vesicle docking"/>
    <property type="evidence" value="ECO:0007669"/>
    <property type="project" value="TreeGrafter"/>
</dbReference>
<evidence type="ECO:0000259" key="2">
    <source>
        <dbReference type="SMART" id="SM00397"/>
    </source>
</evidence>
<dbReference type="Pfam" id="PF05739">
    <property type="entry name" value="SNARE"/>
    <property type="match status" value="1"/>
</dbReference>
<keyword evidence="1" id="KW-0472">Membrane</keyword>
<dbReference type="GO" id="GO:0012505">
    <property type="term" value="C:endomembrane system"/>
    <property type="evidence" value="ECO:0007669"/>
    <property type="project" value="TreeGrafter"/>
</dbReference>
<name>A0A3P6RPV6_CYLGO</name>
<dbReference type="Gene3D" id="1.20.5.110">
    <property type="match status" value="1"/>
</dbReference>
<dbReference type="GO" id="GO:0005484">
    <property type="term" value="F:SNAP receptor activity"/>
    <property type="evidence" value="ECO:0007669"/>
    <property type="project" value="TreeGrafter"/>
</dbReference>
<dbReference type="GO" id="GO:0031201">
    <property type="term" value="C:SNARE complex"/>
    <property type="evidence" value="ECO:0007669"/>
    <property type="project" value="TreeGrafter"/>
</dbReference>
<gene>
    <name evidence="3" type="ORF">CGOC_LOCUS5479</name>
</gene>
<dbReference type="InterPro" id="IPR000727">
    <property type="entry name" value="T_SNARE_dom"/>
</dbReference>
<reference evidence="3 4" key="1">
    <citation type="submission" date="2018-11" db="EMBL/GenBank/DDBJ databases">
        <authorList>
            <consortium name="Pathogen Informatics"/>
        </authorList>
    </citation>
    <scope>NUCLEOTIDE SEQUENCE [LARGE SCALE GENOMIC DNA]</scope>
</reference>
<dbReference type="GO" id="GO:0006887">
    <property type="term" value="P:exocytosis"/>
    <property type="evidence" value="ECO:0007669"/>
    <property type="project" value="TreeGrafter"/>
</dbReference>
<dbReference type="GO" id="GO:0000149">
    <property type="term" value="F:SNARE binding"/>
    <property type="evidence" value="ECO:0007669"/>
    <property type="project" value="TreeGrafter"/>
</dbReference>
<keyword evidence="1" id="KW-0812">Transmembrane</keyword>
<keyword evidence="1" id="KW-1133">Transmembrane helix</keyword>
<keyword evidence="4" id="KW-1185">Reference proteome</keyword>
<dbReference type="CDD" id="cd15848">
    <property type="entry name" value="SNARE_syntaxin1-like"/>
    <property type="match status" value="1"/>
</dbReference>
<dbReference type="Proteomes" id="UP000271889">
    <property type="component" value="Unassembled WGS sequence"/>
</dbReference>